<gene>
    <name evidence="1" type="ORF">LCGC14_1619610</name>
</gene>
<name>A0A0F9KLF4_9ZZZZ</name>
<proteinExistence type="predicted"/>
<reference evidence="1" key="1">
    <citation type="journal article" date="2015" name="Nature">
        <title>Complex archaea that bridge the gap between prokaryotes and eukaryotes.</title>
        <authorList>
            <person name="Spang A."/>
            <person name="Saw J.H."/>
            <person name="Jorgensen S.L."/>
            <person name="Zaremba-Niedzwiedzka K."/>
            <person name="Martijn J."/>
            <person name="Lind A.E."/>
            <person name="van Eijk R."/>
            <person name="Schleper C."/>
            <person name="Guy L."/>
            <person name="Ettema T.J."/>
        </authorList>
    </citation>
    <scope>NUCLEOTIDE SEQUENCE</scope>
</reference>
<sequence length="92" mass="10240">MTRPNPAETLLGKAHASETQERWEAMMLKCHNCGAGEATRYSVRMAISSLTVDERLIDEEFDLCDECRRQTVAFLWSLKSKLGGGSDGESDT</sequence>
<dbReference type="EMBL" id="LAZR01013216">
    <property type="protein sequence ID" value="KKM22998.1"/>
    <property type="molecule type" value="Genomic_DNA"/>
</dbReference>
<evidence type="ECO:0000313" key="1">
    <source>
        <dbReference type="EMBL" id="KKM22998.1"/>
    </source>
</evidence>
<comment type="caution">
    <text evidence="1">The sequence shown here is derived from an EMBL/GenBank/DDBJ whole genome shotgun (WGS) entry which is preliminary data.</text>
</comment>
<accession>A0A0F9KLF4</accession>
<dbReference type="AlphaFoldDB" id="A0A0F9KLF4"/>
<organism evidence="1">
    <name type="scientific">marine sediment metagenome</name>
    <dbReference type="NCBI Taxonomy" id="412755"/>
    <lineage>
        <taxon>unclassified sequences</taxon>
        <taxon>metagenomes</taxon>
        <taxon>ecological metagenomes</taxon>
    </lineage>
</organism>
<protein>
    <submittedName>
        <fullName evidence="1">Uncharacterized protein</fullName>
    </submittedName>
</protein>